<dbReference type="SUPFAM" id="SSF47203">
    <property type="entry name" value="Acyl-CoA dehydrogenase C-terminal domain-like"/>
    <property type="match status" value="1"/>
</dbReference>
<keyword evidence="16" id="KW-1185">Reference proteome</keyword>
<dbReference type="InterPro" id="IPR006091">
    <property type="entry name" value="Acyl-CoA_Oxase/DH_mid-dom"/>
</dbReference>
<evidence type="ECO:0000256" key="7">
    <source>
        <dbReference type="ARBA" id="ARBA00058683"/>
    </source>
</evidence>
<dbReference type="Pfam" id="PF02771">
    <property type="entry name" value="Acyl-CoA_dh_N"/>
    <property type="match status" value="1"/>
</dbReference>
<evidence type="ECO:0000259" key="13">
    <source>
        <dbReference type="Pfam" id="PF02771"/>
    </source>
</evidence>
<dbReference type="Gene3D" id="1.10.540.10">
    <property type="entry name" value="Acyl-CoA dehydrogenase/oxidase, N-terminal domain"/>
    <property type="match status" value="1"/>
</dbReference>
<dbReference type="Gene3D" id="2.40.110.10">
    <property type="entry name" value="Butyryl-CoA Dehydrogenase, subunit A, domain 2"/>
    <property type="match status" value="1"/>
</dbReference>
<sequence>MTIYTAPIRDMRFIMEELCGLDEIASLPGLEEATPDVVGAVLEEAAKVAGEVLAPINQQGDVQGSVWSDGKVTTPDGWKDAYATFIAGGWNGAVNEPEWGGMGLPWLVNAAVQEMIHSANMAFALCPMLTQGAIEAITLNGSEELKQRFLPKMVSGEWTGTMNLTEPQAGSDLSAVRSRAERADGHYLISGQKIFITYGDHDLTDNIIHLVLARCPDAPPGVKGISLFVVPKFILDDNGAPGELNDVQCVSIEHKLGIHGSPTAVLSFGDKGGAVGYLVGEENRGLEYMFVMMNLERLVVGIQGLGISERAYQQAVSYARERVQGQPVGTKGERLPIIHHPNIRRKLLAMRAEIEAMRAVAFAAARASDLYDRHPDAAVQAFNKARLELLTPIVKGWCTERSVELTSIGVQVHGGMGYIEETGASQHFRDARITPIYEGTTAIQANDLVGRKIIRDKGQTVRALLDEMRGLESALASNRDDQASAAALSAALMAGIADASSVVDWLLDAAGRDQRLPLVAANYVLLLFGTLIGGHEMARAALAAGRRLAAGEGDPAFLTAKITTARYYAEHVMPRIAGFTRAIIDGSATVLALDTELL</sequence>
<dbReference type="InterPro" id="IPR052166">
    <property type="entry name" value="Diverse_Acyl-CoA_DH"/>
</dbReference>
<dbReference type="Pfam" id="PF02770">
    <property type="entry name" value="Acyl-CoA_dh_M"/>
    <property type="match status" value="1"/>
</dbReference>
<dbReference type="RefSeq" id="WP_190260436.1">
    <property type="nucleotide sequence ID" value="NZ_CP053923.1"/>
</dbReference>
<dbReference type="InterPro" id="IPR046373">
    <property type="entry name" value="Acyl-CoA_Oxase/DH_mid-dom_sf"/>
</dbReference>
<protein>
    <recommendedName>
        <fullName evidence="9">3-methylmercaptopropionyl-CoA dehydrogenase</fullName>
        <ecNumber evidence="8">1.3.99.41</ecNumber>
    </recommendedName>
</protein>
<comment type="function">
    <text evidence="7">Involved in the assimilation of dimethylsulphoniopropionate (DMSP), an important compound in the fixation of carbon in marine phytoplankton, by mediating the conversion of 3-(methylthio)propanoyl-CoA (MMPA-CoA) to 3-(methylthio)acryloyl-CoA (MTA-CoA).</text>
</comment>
<evidence type="ECO:0000256" key="3">
    <source>
        <dbReference type="ARBA" id="ARBA00022630"/>
    </source>
</evidence>
<dbReference type="GO" id="GO:0050660">
    <property type="term" value="F:flavin adenine dinucleotide binding"/>
    <property type="evidence" value="ECO:0007669"/>
    <property type="project" value="InterPro"/>
</dbReference>
<evidence type="ECO:0000259" key="12">
    <source>
        <dbReference type="Pfam" id="PF02770"/>
    </source>
</evidence>
<dbReference type="Gene3D" id="1.20.140.10">
    <property type="entry name" value="Butyryl-CoA Dehydrogenase, subunit A, domain 3"/>
    <property type="match status" value="1"/>
</dbReference>
<dbReference type="KEGG" id="dvn:HQ394_12065"/>
<comment type="cofactor">
    <cofactor evidence="1 10">
        <name>FAD</name>
        <dbReference type="ChEBI" id="CHEBI:57692"/>
    </cofactor>
</comment>
<dbReference type="FunFam" id="2.40.110.10:FF:000031">
    <property type="entry name" value="Acyl-CoA dehydrogenase, putative"/>
    <property type="match status" value="1"/>
</dbReference>
<dbReference type="InterPro" id="IPR025878">
    <property type="entry name" value="Acyl-CoA_dh-like_C_dom"/>
</dbReference>
<evidence type="ECO:0000256" key="2">
    <source>
        <dbReference type="ARBA" id="ARBA00009347"/>
    </source>
</evidence>
<feature type="domain" description="Acyl-CoA dehydrogenase/oxidase C-terminal" evidence="11">
    <location>
        <begin position="283"/>
        <end position="448"/>
    </location>
</feature>
<evidence type="ECO:0000313" key="15">
    <source>
        <dbReference type="EMBL" id="QNT69925.1"/>
    </source>
</evidence>
<evidence type="ECO:0000256" key="6">
    <source>
        <dbReference type="ARBA" id="ARBA00051388"/>
    </source>
</evidence>
<evidence type="ECO:0000256" key="4">
    <source>
        <dbReference type="ARBA" id="ARBA00022827"/>
    </source>
</evidence>
<dbReference type="InterPro" id="IPR013786">
    <property type="entry name" value="AcylCoA_DH/ox_N"/>
</dbReference>
<evidence type="ECO:0000256" key="8">
    <source>
        <dbReference type="ARBA" id="ARBA00066694"/>
    </source>
</evidence>
<keyword evidence="3 10" id="KW-0285">Flavoprotein</keyword>
<organism evidence="15 16">
    <name type="scientific">Defluviicoccus vanus</name>
    <dbReference type="NCBI Taxonomy" id="111831"/>
    <lineage>
        <taxon>Bacteria</taxon>
        <taxon>Pseudomonadati</taxon>
        <taxon>Pseudomonadota</taxon>
        <taxon>Alphaproteobacteria</taxon>
        <taxon>Rhodospirillales</taxon>
        <taxon>Rhodospirillaceae</taxon>
        <taxon>Defluviicoccus</taxon>
    </lineage>
</organism>
<dbReference type="Pfam" id="PF12806">
    <property type="entry name" value="Acyl-CoA_dh_C"/>
    <property type="match status" value="1"/>
</dbReference>
<evidence type="ECO:0000256" key="9">
    <source>
        <dbReference type="ARBA" id="ARBA00069043"/>
    </source>
</evidence>
<dbReference type="PANTHER" id="PTHR42803">
    <property type="entry name" value="ACYL-COA DEHYDROGENASE"/>
    <property type="match status" value="1"/>
</dbReference>
<evidence type="ECO:0000256" key="10">
    <source>
        <dbReference type="RuleBase" id="RU362125"/>
    </source>
</evidence>
<feature type="domain" description="Acyl-CoA oxidase/dehydrogenase middle" evidence="12">
    <location>
        <begin position="162"/>
        <end position="269"/>
    </location>
</feature>
<evidence type="ECO:0000313" key="16">
    <source>
        <dbReference type="Proteomes" id="UP000516369"/>
    </source>
</evidence>
<dbReference type="AlphaFoldDB" id="A0A7H1N2I9"/>
<dbReference type="Pfam" id="PF00441">
    <property type="entry name" value="Acyl-CoA_dh_1"/>
    <property type="match status" value="1"/>
</dbReference>
<dbReference type="InterPro" id="IPR036250">
    <property type="entry name" value="AcylCo_DH-like_C"/>
</dbReference>
<dbReference type="PANTHER" id="PTHR42803:SF1">
    <property type="entry name" value="BROAD-SPECIFICITY LINEAR ACYL-COA DEHYDROGENASE FADE5"/>
    <property type="match status" value="1"/>
</dbReference>
<reference evidence="15 16" key="1">
    <citation type="submission" date="2020-05" db="EMBL/GenBank/DDBJ databases">
        <title>Complete closed genome sequence of Defluviicoccus vanus.</title>
        <authorList>
            <person name="Bessarab I."/>
            <person name="Arumugam K."/>
            <person name="Maszenan A.M."/>
            <person name="Seviour R.J."/>
            <person name="Williams R.B."/>
        </authorList>
    </citation>
    <scope>NUCLEOTIDE SEQUENCE [LARGE SCALE GENOMIC DNA]</scope>
    <source>
        <strain evidence="15 16">Ben 114</strain>
    </source>
</reference>
<dbReference type="SUPFAM" id="SSF56645">
    <property type="entry name" value="Acyl-CoA dehydrogenase NM domain-like"/>
    <property type="match status" value="1"/>
</dbReference>
<dbReference type="InterPro" id="IPR009075">
    <property type="entry name" value="AcylCo_DH/oxidase_C"/>
</dbReference>
<evidence type="ECO:0000259" key="11">
    <source>
        <dbReference type="Pfam" id="PF00441"/>
    </source>
</evidence>
<dbReference type="Proteomes" id="UP000516369">
    <property type="component" value="Chromosome"/>
</dbReference>
<dbReference type="EMBL" id="CP053923">
    <property type="protein sequence ID" value="QNT69925.1"/>
    <property type="molecule type" value="Genomic_DNA"/>
</dbReference>
<dbReference type="EC" id="1.3.99.41" evidence="8"/>
<proteinExistence type="inferred from homology"/>
<dbReference type="InterPro" id="IPR037069">
    <property type="entry name" value="AcylCoA_DH/ox_N_sf"/>
</dbReference>
<evidence type="ECO:0000259" key="14">
    <source>
        <dbReference type="Pfam" id="PF12806"/>
    </source>
</evidence>
<feature type="domain" description="Acyl-CoA dehydrogenase/oxidase N-terminal" evidence="13">
    <location>
        <begin position="79"/>
        <end position="157"/>
    </location>
</feature>
<keyword evidence="5 10" id="KW-0560">Oxidoreductase</keyword>
<evidence type="ECO:0000256" key="1">
    <source>
        <dbReference type="ARBA" id="ARBA00001974"/>
    </source>
</evidence>
<evidence type="ECO:0000256" key="5">
    <source>
        <dbReference type="ARBA" id="ARBA00023002"/>
    </source>
</evidence>
<feature type="domain" description="Acetyl-CoA dehydrogenase-like C-terminal" evidence="14">
    <location>
        <begin position="482"/>
        <end position="594"/>
    </location>
</feature>
<comment type="similarity">
    <text evidence="2 10">Belongs to the acyl-CoA dehydrogenase family.</text>
</comment>
<dbReference type="GO" id="GO:0016627">
    <property type="term" value="F:oxidoreductase activity, acting on the CH-CH group of donors"/>
    <property type="evidence" value="ECO:0007669"/>
    <property type="project" value="InterPro"/>
</dbReference>
<keyword evidence="4 10" id="KW-0274">FAD</keyword>
<gene>
    <name evidence="15" type="ORF">HQ394_12065</name>
</gene>
<dbReference type="InterPro" id="IPR009100">
    <property type="entry name" value="AcylCoA_DH/oxidase_NM_dom_sf"/>
</dbReference>
<name>A0A7H1N2I9_9PROT</name>
<accession>A0A7H1N2I9</accession>
<comment type="catalytic activity">
    <reaction evidence="6">
        <text>3-(methylsulfanyl)propanoyl-CoA + oxidized [electron-transfer flavoprotein] + H(+) = 3-(methylsulfanyl)acryloyl-CoA + reduced [electron-transfer flavoprotein]</text>
        <dbReference type="Rhea" id="RHEA:52612"/>
        <dbReference type="Rhea" id="RHEA-COMP:10685"/>
        <dbReference type="Rhea" id="RHEA-COMP:10686"/>
        <dbReference type="ChEBI" id="CHEBI:15378"/>
        <dbReference type="ChEBI" id="CHEBI:57692"/>
        <dbReference type="ChEBI" id="CHEBI:58307"/>
        <dbReference type="ChEBI" id="CHEBI:82815"/>
        <dbReference type="ChEBI" id="CHEBI:84994"/>
        <dbReference type="EC" id="1.3.99.41"/>
    </reaction>
    <physiologicalReaction direction="left-to-right" evidence="6">
        <dbReference type="Rhea" id="RHEA:52613"/>
    </physiologicalReaction>
</comment>